<evidence type="ECO:0000313" key="4">
    <source>
        <dbReference type="Proteomes" id="UP000441032"/>
    </source>
</evidence>
<sequence>MTAHSALHWLLACLVALTVLHPKNAHAQACTVASGTINFGNISPVQAGNTDVTTTLTVNCSGFLLQGSVARACLNLGPGSGGSSIAPRVLSAGSNQLQYNLYIDGAHSVVWGGRATPSTPPVSVDVPLGVLGAGSATVTIYGRILGGQTTLPAGSYTQNFSGANATVYALPNPGTTACSTITTHPTTFSLAAGANLVSDCLISATNLDFGTAGLLTSAITASSAITLNCTNQAPWTLALSAGAGNGATTATRLLTRNGGTQTIGYNLYTNSGLTAIWGDGTGGTATVTGTGTGLSQVSTVYGRVPAQNTPQAGTYTDTIIVTVTY</sequence>
<evidence type="ECO:0000256" key="1">
    <source>
        <dbReference type="SAM" id="SignalP"/>
    </source>
</evidence>
<dbReference type="RefSeq" id="WP_154205416.1">
    <property type="nucleotide sequence ID" value="NZ_WJYN01000001.1"/>
</dbReference>
<accession>A0A7X2HIQ7</accession>
<feature type="domain" description="Spore coat protein U/FanG" evidence="2">
    <location>
        <begin position="25"/>
        <end position="158"/>
    </location>
</feature>
<dbReference type="Pfam" id="PF05229">
    <property type="entry name" value="SCPU"/>
    <property type="match status" value="2"/>
</dbReference>
<name>A0A7X2HIQ7_RALPI</name>
<comment type="caution">
    <text evidence="3">The sequence shown here is derived from an EMBL/GenBank/DDBJ whole genome shotgun (WGS) entry which is preliminary data.</text>
</comment>
<reference evidence="3 4" key="1">
    <citation type="submission" date="2019-11" db="EMBL/GenBank/DDBJ databases">
        <title>Phenotypic characterization of an OXA-22 and OXA-60 co-producing Ralstonia pickettii clinical strain.</title>
        <authorList>
            <person name="He F."/>
        </authorList>
    </citation>
    <scope>NUCLEOTIDE SEQUENCE [LARGE SCALE GENOMIC DNA]</scope>
    <source>
        <strain evidence="3 4">PSLESD1</strain>
    </source>
</reference>
<dbReference type="PANTHER" id="PTHR37089">
    <property type="entry name" value="PROTEIN U-RELATED"/>
    <property type="match status" value="1"/>
</dbReference>
<feature type="chain" id="PRO_5031499537" evidence="1">
    <location>
        <begin position="28"/>
        <end position="325"/>
    </location>
</feature>
<protein>
    <submittedName>
        <fullName evidence="3">Fimbrial major subunit CsuA/B family protein</fullName>
    </submittedName>
</protein>
<gene>
    <name evidence="3" type="ORF">GJQ57_01160</name>
</gene>
<dbReference type="InterPro" id="IPR053167">
    <property type="entry name" value="Spore_coat_component"/>
</dbReference>
<organism evidence="3 4">
    <name type="scientific">Ralstonia pickettii</name>
    <name type="common">Burkholderia pickettii</name>
    <dbReference type="NCBI Taxonomy" id="329"/>
    <lineage>
        <taxon>Bacteria</taxon>
        <taxon>Pseudomonadati</taxon>
        <taxon>Pseudomonadota</taxon>
        <taxon>Betaproteobacteria</taxon>
        <taxon>Burkholderiales</taxon>
        <taxon>Burkholderiaceae</taxon>
        <taxon>Ralstonia</taxon>
    </lineage>
</organism>
<evidence type="ECO:0000259" key="2">
    <source>
        <dbReference type="Pfam" id="PF05229"/>
    </source>
</evidence>
<dbReference type="AlphaFoldDB" id="A0A7X2HIQ7"/>
<feature type="domain" description="Spore coat protein U/FanG" evidence="2">
    <location>
        <begin position="187"/>
        <end position="322"/>
    </location>
</feature>
<keyword evidence="1" id="KW-0732">Signal</keyword>
<evidence type="ECO:0000313" key="3">
    <source>
        <dbReference type="EMBL" id="MRS97253.1"/>
    </source>
</evidence>
<dbReference type="InterPro" id="IPR007893">
    <property type="entry name" value="Spore_coat_U/FanG"/>
</dbReference>
<dbReference type="SMART" id="SM00972">
    <property type="entry name" value="SCPU"/>
    <property type="match status" value="2"/>
</dbReference>
<dbReference type="PANTHER" id="PTHR37089:SF4">
    <property type="entry name" value="EXPORTED PROTEIN"/>
    <property type="match status" value="1"/>
</dbReference>
<dbReference type="EMBL" id="WJYN01000001">
    <property type="protein sequence ID" value="MRS97253.1"/>
    <property type="molecule type" value="Genomic_DNA"/>
</dbReference>
<feature type="signal peptide" evidence="1">
    <location>
        <begin position="1"/>
        <end position="27"/>
    </location>
</feature>
<proteinExistence type="predicted"/>
<dbReference type="Proteomes" id="UP000441032">
    <property type="component" value="Unassembled WGS sequence"/>
</dbReference>